<dbReference type="EMBL" id="JBBJBU010000002">
    <property type="protein sequence ID" value="KAK7206740.1"/>
    <property type="molecule type" value="Genomic_DNA"/>
</dbReference>
<reference evidence="2 3" key="1">
    <citation type="submission" date="2024-03" db="EMBL/GenBank/DDBJ databases">
        <title>Genome-scale model development and genomic sequencing of the oleaginous clade Lipomyces.</title>
        <authorList>
            <consortium name="Lawrence Berkeley National Laboratory"/>
            <person name="Czajka J.J."/>
            <person name="Han Y."/>
            <person name="Kim J."/>
            <person name="Mondo S.J."/>
            <person name="Hofstad B.A."/>
            <person name="Robles A."/>
            <person name="Haridas S."/>
            <person name="Riley R."/>
            <person name="LaButti K."/>
            <person name="Pangilinan J."/>
            <person name="Andreopoulos W."/>
            <person name="Lipzen A."/>
            <person name="Yan J."/>
            <person name="Wang M."/>
            <person name="Ng V."/>
            <person name="Grigoriev I.V."/>
            <person name="Spatafora J.W."/>
            <person name="Magnuson J.K."/>
            <person name="Baker S.E."/>
            <person name="Pomraning K.R."/>
        </authorList>
    </citation>
    <scope>NUCLEOTIDE SEQUENCE [LARGE SCALE GENOMIC DNA]</scope>
    <source>
        <strain evidence="2 3">Phaff 52-87</strain>
    </source>
</reference>
<dbReference type="RefSeq" id="XP_064769773.1">
    <property type="nucleotide sequence ID" value="XM_064909433.1"/>
</dbReference>
<feature type="compositionally biased region" description="Basic residues" evidence="1">
    <location>
        <begin position="273"/>
        <end position="284"/>
    </location>
</feature>
<gene>
    <name evidence="2" type="ORF">BZA70DRAFT_113221</name>
</gene>
<comment type="caution">
    <text evidence="2">The sequence shown here is derived from an EMBL/GenBank/DDBJ whole genome shotgun (WGS) entry which is preliminary data.</text>
</comment>
<keyword evidence="3" id="KW-1185">Reference proteome</keyword>
<name>A0ABR1FA81_9ASCO</name>
<feature type="compositionally biased region" description="Low complexity" evidence="1">
    <location>
        <begin position="221"/>
        <end position="252"/>
    </location>
</feature>
<feature type="compositionally biased region" description="Low complexity" evidence="1">
    <location>
        <begin position="124"/>
        <end position="150"/>
    </location>
</feature>
<feature type="compositionally biased region" description="Pro residues" evidence="1">
    <location>
        <begin position="253"/>
        <end position="263"/>
    </location>
</feature>
<proteinExistence type="predicted"/>
<feature type="compositionally biased region" description="Polar residues" evidence="1">
    <location>
        <begin position="165"/>
        <end position="175"/>
    </location>
</feature>
<evidence type="ECO:0000313" key="2">
    <source>
        <dbReference type="EMBL" id="KAK7206740.1"/>
    </source>
</evidence>
<accession>A0ABR1FA81</accession>
<feature type="region of interest" description="Disordered" evidence="1">
    <location>
        <begin position="88"/>
        <end position="322"/>
    </location>
</feature>
<evidence type="ECO:0000313" key="3">
    <source>
        <dbReference type="Proteomes" id="UP001498771"/>
    </source>
</evidence>
<feature type="compositionally biased region" description="Basic and acidic residues" evidence="1">
    <location>
        <begin position="114"/>
        <end position="123"/>
    </location>
</feature>
<dbReference type="GeneID" id="90034945"/>
<evidence type="ECO:0000256" key="1">
    <source>
        <dbReference type="SAM" id="MobiDB-lite"/>
    </source>
</evidence>
<organism evidence="2 3">
    <name type="scientific">Myxozyma melibiosi</name>
    <dbReference type="NCBI Taxonomy" id="54550"/>
    <lineage>
        <taxon>Eukaryota</taxon>
        <taxon>Fungi</taxon>
        <taxon>Dikarya</taxon>
        <taxon>Ascomycota</taxon>
        <taxon>Saccharomycotina</taxon>
        <taxon>Lipomycetes</taxon>
        <taxon>Lipomycetales</taxon>
        <taxon>Lipomycetaceae</taxon>
        <taxon>Myxozyma</taxon>
    </lineage>
</organism>
<sequence length="422" mass="44662">MAPSSSLQVQSQVSSIEPPSAFSINAQAALGTSSIDKLLQPFNHADPSMDFSQWGRPATGTAADWFSSAPPSFPTNNFPVLPNAAFDMPLASATGTPPPPPGLSVNAQPSTPQPEEKITKAEDAAASVASRSVVEDLPSAVEAEAPAPSVNQDSYADESEWKVTPLSQSSFTPVSRGSPDPTAVQENMTKLLNERLTSHAKISRSATPTTDAAESVESERIAAASSSTTTGTPALSRMSSPAPSLSATAPSDSHPPSPSPSSSPAPVDIRSSKKERKKAKKAARKGLLTPTTVAESKEEEAVTPSSDPGPAETPAEPETHIDPLELLKTVIKELSSSDLSFFKQPISGSVTAPRMTFTKPELEEAYSKFPEYLGTDVLQGRSLEDVESEWHATRKETEVLEKKLVKLIKRNRRLAAADALKI</sequence>
<dbReference type="Proteomes" id="UP001498771">
    <property type="component" value="Unassembled WGS sequence"/>
</dbReference>
<evidence type="ECO:0008006" key="4">
    <source>
        <dbReference type="Google" id="ProtNLM"/>
    </source>
</evidence>
<protein>
    <recommendedName>
        <fullName evidence="4">Extracellular mutant protein 11 C-terminal domain-containing protein</fullName>
    </recommendedName>
</protein>